<accession>A0A941AH81</accession>
<feature type="domain" description="N-acetyltransferase" evidence="2">
    <location>
        <begin position="43"/>
        <end position="195"/>
    </location>
</feature>
<dbReference type="AlphaFoldDB" id="A0A941AH81"/>
<dbReference type="Proteomes" id="UP000674234">
    <property type="component" value="Unassembled WGS sequence"/>
</dbReference>
<evidence type="ECO:0000256" key="1">
    <source>
        <dbReference type="SAM" id="Phobius"/>
    </source>
</evidence>
<dbReference type="Gene3D" id="3.40.630.30">
    <property type="match status" value="1"/>
</dbReference>
<protein>
    <submittedName>
        <fullName evidence="3">GNAT family N-acetyltransferase</fullName>
    </submittedName>
</protein>
<name>A0A941AH81_9ACTN</name>
<evidence type="ECO:0000313" key="3">
    <source>
        <dbReference type="EMBL" id="MBP2702417.1"/>
    </source>
</evidence>
<dbReference type="Pfam" id="PF13508">
    <property type="entry name" value="Acetyltransf_7"/>
    <property type="match status" value="1"/>
</dbReference>
<dbReference type="InterPro" id="IPR000182">
    <property type="entry name" value="GNAT_dom"/>
</dbReference>
<feature type="transmembrane region" description="Helical" evidence="1">
    <location>
        <begin position="16"/>
        <end position="35"/>
    </location>
</feature>
<evidence type="ECO:0000259" key="2">
    <source>
        <dbReference type="PROSITE" id="PS51186"/>
    </source>
</evidence>
<organism evidence="3 4">
    <name type="scientific">Microbispora oryzae</name>
    <dbReference type="NCBI Taxonomy" id="2806554"/>
    <lineage>
        <taxon>Bacteria</taxon>
        <taxon>Bacillati</taxon>
        <taxon>Actinomycetota</taxon>
        <taxon>Actinomycetes</taxon>
        <taxon>Streptosporangiales</taxon>
        <taxon>Streptosporangiaceae</taxon>
        <taxon>Microbispora</taxon>
    </lineage>
</organism>
<keyword evidence="1" id="KW-0472">Membrane</keyword>
<dbReference type="PROSITE" id="PS51186">
    <property type="entry name" value="GNAT"/>
    <property type="match status" value="1"/>
</dbReference>
<sequence length="202" mass="22035">MERFANLRKVIQLRRVGPVGFAAVLDIVLGVYAAAMRPPEDQLAGRRAIMRNHATYPDFTCLLAEAPGPPDGPEPAEIVGFAYGFHGAPGQWWHDVVRRALEDLSGAPASEDWFGDALEIAEVHVLPGHQSRGVGRRMLHEICAGRRERTAVLSTHDAPTAARHLYRDVGFEDLMTRFTFPGGYEDYVIAGARLPLAGAAPA</sequence>
<comment type="caution">
    <text evidence="3">The sequence shown here is derived from an EMBL/GenBank/DDBJ whole genome shotgun (WGS) entry which is preliminary data.</text>
</comment>
<keyword evidence="1" id="KW-0812">Transmembrane</keyword>
<dbReference type="SUPFAM" id="SSF55729">
    <property type="entry name" value="Acyl-CoA N-acyltransferases (Nat)"/>
    <property type="match status" value="1"/>
</dbReference>
<dbReference type="EMBL" id="JAFCNB010000001">
    <property type="protein sequence ID" value="MBP2702417.1"/>
    <property type="molecule type" value="Genomic_DNA"/>
</dbReference>
<proteinExistence type="predicted"/>
<reference evidence="3" key="1">
    <citation type="submission" date="2021-02" db="EMBL/GenBank/DDBJ databases">
        <title>Draft genome sequence of Microbispora sp. RL4-1S isolated from rice leaves in Thailand.</title>
        <authorList>
            <person name="Muangham S."/>
            <person name="Duangmal K."/>
        </authorList>
    </citation>
    <scope>NUCLEOTIDE SEQUENCE</scope>
    <source>
        <strain evidence="3">RL4-1S</strain>
    </source>
</reference>
<dbReference type="GO" id="GO:0016747">
    <property type="term" value="F:acyltransferase activity, transferring groups other than amino-acyl groups"/>
    <property type="evidence" value="ECO:0007669"/>
    <property type="project" value="InterPro"/>
</dbReference>
<gene>
    <name evidence="3" type="ORF">JOL79_01220</name>
</gene>
<keyword evidence="1" id="KW-1133">Transmembrane helix</keyword>
<dbReference type="InterPro" id="IPR016181">
    <property type="entry name" value="Acyl_CoA_acyltransferase"/>
</dbReference>
<dbReference type="CDD" id="cd04301">
    <property type="entry name" value="NAT_SF"/>
    <property type="match status" value="1"/>
</dbReference>
<evidence type="ECO:0000313" key="4">
    <source>
        <dbReference type="Proteomes" id="UP000674234"/>
    </source>
</evidence>
<keyword evidence="4" id="KW-1185">Reference proteome</keyword>